<dbReference type="Proteomes" id="UP000625711">
    <property type="component" value="Unassembled WGS sequence"/>
</dbReference>
<evidence type="ECO:0000256" key="14">
    <source>
        <dbReference type="SAM" id="SignalP"/>
    </source>
</evidence>
<evidence type="ECO:0000256" key="4">
    <source>
        <dbReference type="ARBA" id="ARBA00022614"/>
    </source>
</evidence>
<evidence type="ECO:0000256" key="7">
    <source>
        <dbReference type="ARBA" id="ARBA00022737"/>
    </source>
</evidence>
<keyword evidence="3" id="KW-1003">Cell membrane</keyword>
<dbReference type="PANTHER" id="PTHR46473:SF23">
    <property type="entry name" value="GH08155P"/>
    <property type="match status" value="1"/>
</dbReference>
<evidence type="ECO:0000256" key="12">
    <source>
        <dbReference type="ARBA" id="ARBA00023303"/>
    </source>
</evidence>
<evidence type="ECO:0000256" key="1">
    <source>
        <dbReference type="ARBA" id="ARBA00004162"/>
    </source>
</evidence>
<protein>
    <submittedName>
        <fullName evidence="15">Uncharacterized protein</fullName>
    </submittedName>
</protein>
<evidence type="ECO:0000256" key="10">
    <source>
        <dbReference type="ARBA" id="ARBA00023136"/>
    </source>
</evidence>
<dbReference type="Pfam" id="PF13855">
    <property type="entry name" value="LRR_8"/>
    <property type="match status" value="2"/>
</dbReference>
<dbReference type="Gene3D" id="3.80.10.10">
    <property type="entry name" value="Ribonuclease Inhibitor"/>
    <property type="match status" value="2"/>
</dbReference>
<dbReference type="InterPro" id="IPR001611">
    <property type="entry name" value="Leu-rich_rpt"/>
</dbReference>
<evidence type="ECO:0000256" key="2">
    <source>
        <dbReference type="ARBA" id="ARBA00022448"/>
    </source>
</evidence>
<dbReference type="GO" id="GO:0034220">
    <property type="term" value="P:monoatomic ion transmembrane transport"/>
    <property type="evidence" value="ECO:0007669"/>
    <property type="project" value="UniProtKB-KW"/>
</dbReference>
<dbReference type="PROSITE" id="PS51450">
    <property type="entry name" value="LRR"/>
    <property type="match status" value="2"/>
</dbReference>
<feature type="chain" id="PRO_5032795205" evidence="14">
    <location>
        <begin position="30"/>
        <end position="481"/>
    </location>
</feature>
<dbReference type="InterPro" id="IPR003591">
    <property type="entry name" value="Leu-rich_rpt_typical-subtyp"/>
</dbReference>
<organism evidence="15 16">
    <name type="scientific">Rhynchophorus ferrugineus</name>
    <name type="common">Red palm weevil</name>
    <name type="synonym">Curculio ferrugineus</name>
    <dbReference type="NCBI Taxonomy" id="354439"/>
    <lineage>
        <taxon>Eukaryota</taxon>
        <taxon>Metazoa</taxon>
        <taxon>Ecdysozoa</taxon>
        <taxon>Arthropoda</taxon>
        <taxon>Hexapoda</taxon>
        <taxon>Insecta</taxon>
        <taxon>Pterygota</taxon>
        <taxon>Neoptera</taxon>
        <taxon>Endopterygota</taxon>
        <taxon>Coleoptera</taxon>
        <taxon>Polyphaga</taxon>
        <taxon>Cucujiformia</taxon>
        <taxon>Curculionidae</taxon>
        <taxon>Dryophthorinae</taxon>
        <taxon>Rhynchophorus</taxon>
    </lineage>
</organism>
<feature type="non-terminal residue" evidence="15">
    <location>
        <position position="481"/>
    </location>
</feature>
<evidence type="ECO:0000256" key="8">
    <source>
        <dbReference type="ARBA" id="ARBA00022989"/>
    </source>
</evidence>
<keyword evidence="16" id="KW-1185">Reference proteome</keyword>
<dbReference type="InterPro" id="IPR032675">
    <property type="entry name" value="LRR_dom_sf"/>
</dbReference>
<comment type="subcellular location">
    <subcellularLocation>
        <location evidence="1">Cell membrane</location>
        <topology evidence="1">Single-pass membrane protein</topology>
    </subcellularLocation>
</comment>
<accession>A0A834HPJ2</accession>
<evidence type="ECO:0000256" key="13">
    <source>
        <dbReference type="SAM" id="Phobius"/>
    </source>
</evidence>
<keyword evidence="5 13" id="KW-0812">Transmembrane</keyword>
<dbReference type="SUPFAM" id="SSF52058">
    <property type="entry name" value="L domain-like"/>
    <property type="match status" value="1"/>
</dbReference>
<keyword evidence="2" id="KW-0813">Transport</keyword>
<name>A0A834HPJ2_RHYFE</name>
<dbReference type="InterPro" id="IPR051432">
    <property type="entry name" value="KCNMA1_auxiliary"/>
</dbReference>
<dbReference type="EMBL" id="JAACXV010014550">
    <property type="protein sequence ID" value="KAF7266252.1"/>
    <property type="molecule type" value="Genomic_DNA"/>
</dbReference>
<comment type="caution">
    <text evidence="15">The sequence shown here is derived from an EMBL/GenBank/DDBJ whole genome shotgun (WGS) entry which is preliminary data.</text>
</comment>
<dbReference type="OrthoDB" id="8023798at2759"/>
<dbReference type="PRINTS" id="PR00019">
    <property type="entry name" value="LEURICHRPT"/>
</dbReference>
<evidence type="ECO:0000256" key="11">
    <source>
        <dbReference type="ARBA" id="ARBA00023157"/>
    </source>
</evidence>
<feature type="signal peptide" evidence="14">
    <location>
        <begin position="1"/>
        <end position="29"/>
    </location>
</feature>
<keyword evidence="12" id="KW-0407">Ion channel</keyword>
<evidence type="ECO:0000256" key="3">
    <source>
        <dbReference type="ARBA" id="ARBA00022475"/>
    </source>
</evidence>
<keyword evidence="8 13" id="KW-1133">Transmembrane helix</keyword>
<keyword evidence="10 13" id="KW-0472">Membrane</keyword>
<keyword evidence="7" id="KW-0677">Repeat</keyword>
<evidence type="ECO:0000313" key="16">
    <source>
        <dbReference type="Proteomes" id="UP000625711"/>
    </source>
</evidence>
<keyword evidence="11" id="KW-1015">Disulfide bond</keyword>
<keyword evidence="9" id="KW-0406">Ion transport</keyword>
<evidence type="ECO:0000256" key="6">
    <source>
        <dbReference type="ARBA" id="ARBA00022729"/>
    </source>
</evidence>
<gene>
    <name evidence="15" type="ORF">GWI33_020406</name>
</gene>
<evidence type="ECO:0000256" key="9">
    <source>
        <dbReference type="ARBA" id="ARBA00023065"/>
    </source>
</evidence>
<dbReference type="GO" id="GO:0005886">
    <property type="term" value="C:plasma membrane"/>
    <property type="evidence" value="ECO:0007669"/>
    <property type="project" value="UniProtKB-SubCell"/>
</dbReference>
<dbReference type="SMART" id="SM00369">
    <property type="entry name" value="LRR_TYP"/>
    <property type="match status" value="6"/>
</dbReference>
<reference evidence="15" key="1">
    <citation type="submission" date="2020-08" db="EMBL/GenBank/DDBJ databases">
        <title>Genome sequencing and assembly of the red palm weevil Rhynchophorus ferrugineus.</title>
        <authorList>
            <person name="Dias G.B."/>
            <person name="Bergman C.M."/>
            <person name="Manee M."/>
        </authorList>
    </citation>
    <scope>NUCLEOTIDE SEQUENCE</scope>
    <source>
        <strain evidence="15">AA-2017</strain>
        <tissue evidence="15">Whole larva</tissue>
    </source>
</reference>
<proteinExistence type="predicted"/>
<feature type="transmembrane region" description="Helical" evidence="13">
    <location>
        <begin position="457"/>
        <end position="479"/>
    </location>
</feature>
<dbReference type="AlphaFoldDB" id="A0A834HPJ2"/>
<evidence type="ECO:0000313" key="15">
    <source>
        <dbReference type="EMBL" id="KAF7266252.1"/>
    </source>
</evidence>
<sequence>SFIQINMQHYCGLLLIVIWLSLFLTEVNCSCSKITVSNQKILVCQSIDTNILNNYLRTDYSLINVVRITNSSLNRLDHAKLRNVQYLELESNNITTILPGYFHLFSDLRNLSLARNNISRIIEGVFREMSFLQTINLSRNQIEQLNSHTFIGLNKLTNIDLSFNQLKQLPEEIFTYQGNIRYLNIAHNKFTSISIPKTSIIDKLNASFNQIEAINESFNYICLDVSFNNITQINDNTFREASRLEELYLQHNFLDTIPSNVFMKLNKLKVLDLSYNRLFLYQKGPNNDWLHILSPISLSVVLLDHNLFSCDPLRNILTNLQVRKINIGNHTPVNSSNVLGIECNDIHFQEEMQVNETVVSKIFDKIQYLQESILQLKKDTQLNVSNLKSDIIELNKKICNDSESKNLTKCLTELFDNIQDRKMSDINLKLNRIIEQALKQQYQDVALNESPASASPVFPIITDILLILILSGVLAALLISS</sequence>
<evidence type="ECO:0000256" key="5">
    <source>
        <dbReference type="ARBA" id="ARBA00022692"/>
    </source>
</evidence>
<keyword evidence="6 14" id="KW-0732">Signal</keyword>
<keyword evidence="4" id="KW-0433">Leucine-rich repeat</keyword>
<dbReference type="PANTHER" id="PTHR46473">
    <property type="entry name" value="GH08155P"/>
    <property type="match status" value="1"/>
</dbReference>